<dbReference type="Gene3D" id="2.60.40.1120">
    <property type="entry name" value="Carboxypeptidase-like, regulatory domain"/>
    <property type="match status" value="1"/>
</dbReference>
<evidence type="ECO:0000313" key="3">
    <source>
        <dbReference type="Proteomes" id="UP000249239"/>
    </source>
</evidence>
<keyword evidence="3" id="KW-1185">Reference proteome</keyword>
<accession>A0A2W7N9T8</accession>
<dbReference type="EMBL" id="QKZK01000013">
    <property type="protein sequence ID" value="PZX16413.1"/>
    <property type="molecule type" value="Genomic_DNA"/>
</dbReference>
<keyword evidence="2" id="KW-0378">Hydrolase</keyword>
<proteinExistence type="predicted"/>
<evidence type="ECO:0000313" key="2">
    <source>
        <dbReference type="EMBL" id="PZX16413.1"/>
    </source>
</evidence>
<keyword evidence="2" id="KW-0645">Protease</keyword>
<protein>
    <submittedName>
        <fullName evidence="2">Carboxypeptidase-like protein</fullName>
    </submittedName>
</protein>
<organism evidence="2 3">
    <name type="scientific">Breznakibacter xylanolyticus</name>
    <dbReference type="NCBI Taxonomy" id="990"/>
    <lineage>
        <taxon>Bacteria</taxon>
        <taxon>Pseudomonadati</taxon>
        <taxon>Bacteroidota</taxon>
        <taxon>Bacteroidia</taxon>
        <taxon>Marinilabiliales</taxon>
        <taxon>Marinilabiliaceae</taxon>
        <taxon>Breznakibacter</taxon>
    </lineage>
</organism>
<comment type="caution">
    <text evidence="2">The sequence shown here is derived from an EMBL/GenBank/DDBJ whole genome shotgun (WGS) entry which is preliminary data.</text>
</comment>
<dbReference type="AlphaFoldDB" id="A0A2W7N9T8"/>
<dbReference type="SUPFAM" id="SSF49464">
    <property type="entry name" value="Carboxypeptidase regulatory domain-like"/>
    <property type="match status" value="1"/>
</dbReference>
<reference evidence="2 3" key="1">
    <citation type="submission" date="2018-06" db="EMBL/GenBank/DDBJ databases">
        <title>Genomic Encyclopedia of Archaeal and Bacterial Type Strains, Phase II (KMG-II): from individual species to whole genera.</title>
        <authorList>
            <person name="Goeker M."/>
        </authorList>
    </citation>
    <scope>NUCLEOTIDE SEQUENCE [LARGE SCALE GENOMIC DNA]</scope>
    <source>
        <strain evidence="2 3">DSM 6779</strain>
    </source>
</reference>
<feature type="signal peptide" evidence="1">
    <location>
        <begin position="1"/>
        <end position="28"/>
    </location>
</feature>
<sequence length="432" mass="49189">MKATNNHNSNIGRMVFLFVAMMFFTATASATKKIGKSAQADTVSYVQYAGSVVDSQSNDPLTFATLTIPGTNIATVCNSDGEFLLKVPKEMADKSVAISFIGYKAQTLPLSELKETKNKIGLEMINVSLAEINVFPKDPNYLIRAVMSKRDDNYMNAPALMTAFYRETIKKGRTYVSLSEAVVEVLKQPYTNSRPDMVRLFKSRKSADYSKLDTLTFKLMGGPYTTLLMDVMKNPYLVFTDDMIAYYDFSLNNITRIDNRIIYILDFKQKSSAKEPLFFGKLYIDSESLAITSAAFSLNTDYKQEVSEMFIKRKPAGADVYPTEATYLVNYREKDGKWFYGYSRGQINFKVDWTKKWFHTYYSTTIEMAVTDWKMSDEKSIKPSDRLKTQVIMQDAASGFADKSFWGEYNVIEPEQSIESAIKKIQRKLPKE</sequence>
<keyword evidence="2" id="KW-0121">Carboxypeptidase</keyword>
<evidence type="ECO:0000256" key="1">
    <source>
        <dbReference type="SAM" id="SignalP"/>
    </source>
</evidence>
<dbReference type="Proteomes" id="UP000249239">
    <property type="component" value="Unassembled WGS sequence"/>
</dbReference>
<keyword evidence="1" id="KW-0732">Signal</keyword>
<name>A0A2W7N9T8_9BACT</name>
<dbReference type="InterPro" id="IPR008969">
    <property type="entry name" value="CarboxyPept-like_regulatory"/>
</dbReference>
<feature type="chain" id="PRO_5016158442" evidence="1">
    <location>
        <begin position="29"/>
        <end position="432"/>
    </location>
</feature>
<dbReference type="Pfam" id="PF13715">
    <property type="entry name" value="CarbopepD_reg_2"/>
    <property type="match status" value="1"/>
</dbReference>
<gene>
    <name evidence="2" type="ORF">LX69_01908</name>
</gene>
<dbReference type="GO" id="GO:0004180">
    <property type="term" value="F:carboxypeptidase activity"/>
    <property type="evidence" value="ECO:0007669"/>
    <property type="project" value="UniProtKB-KW"/>
</dbReference>
<dbReference type="OrthoDB" id="1489599at2"/>
<dbReference type="RefSeq" id="WP_111445763.1">
    <property type="nucleotide sequence ID" value="NZ_QKZK01000013.1"/>
</dbReference>